<comment type="caution">
    <text evidence="1">The sequence shown here is derived from an EMBL/GenBank/DDBJ whole genome shotgun (WGS) entry which is preliminary data.</text>
</comment>
<sequence>MIRHNPVGGPTTGVNTFGDGGVTNYAQFASDGELKLFGTARVIRHIDFDNAALGKGATAPAQIVLGTFNGWEYDISDDSHVDFVLPHDHAIGTGIVVHIRWYCGEDRVTNSGEVQWRCAWAALPADSSETIDSPTHSGTNDTADIDIPTNANELLETALVTISGASLTHMDSIGLDIERVALQAGSDPTAKPTIINIHVEYTADSLGEAT</sequence>
<name>A0A0F9QEP3_9ZZZZ</name>
<accession>A0A0F9QEP3</accession>
<proteinExistence type="predicted"/>
<evidence type="ECO:0000313" key="1">
    <source>
        <dbReference type="EMBL" id="KKN11711.1"/>
    </source>
</evidence>
<dbReference type="EMBL" id="LAZR01004107">
    <property type="protein sequence ID" value="KKN11711.1"/>
    <property type="molecule type" value="Genomic_DNA"/>
</dbReference>
<gene>
    <name evidence="1" type="ORF">LCGC14_1023830</name>
</gene>
<protein>
    <submittedName>
        <fullName evidence="1">Uncharacterized protein</fullName>
    </submittedName>
</protein>
<reference evidence="1" key="1">
    <citation type="journal article" date="2015" name="Nature">
        <title>Complex archaea that bridge the gap between prokaryotes and eukaryotes.</title>
        <authorList>
            <person name="Spang A."/>
            <person name="Saw J.H."/>
            <person name="Jorgensen S.L."/>
            <person name="Zaremba-Niedzwiedzka K."/>
            <person name="Martijn J."/>
            <person name="Lind A.E."/>
            <person name="van Eijk R."/>
            <person name="Schleper C."/>
            <person name="Guy L."/>
            <person name="Ettema T.J."/>
        </authorList>
    </citation>
    <scope>NUCLEOTIDE SEQUENCE</scope>
</reference>
<organism evidence="1">
    <name type="scientific">marine sediment metagenome</name>
    <dbReference type="NCBI Taxonomy" id="412755"/>
    <lineage>
        <taxon>unclassified sequences</taxon>
        <taxon>metagenomes</taxon>
        <taxon>ecological metagenomes</taxon>
    </lineage>
</organism>
<dbReference type="AlphaFoldDB" id="A0A0F9QEP3"/>